<gene>
    <name evidence="1" type="ORF">Vadar_013881</name>
</gene>
<sequence length="135" mass="15919">MVMDPNHKTLNQDLTHQYKTQILCPSTPTTYLSYSGRRIPLRRRKLPSVRLGGKKSRRRGLFIVRLFRRARVRWQKIKYMCTLKKLKHYYRCLIREIIEASAAMELVQQRVLLDPSFAIPVLGISYNSFPHAYGP</sequence>
<accession>A0ACB7YW90</accession>
<evidence type="ECO:0000313" key="1">
    <source>
        <dbReference type="EMBL" id="KAH7857548.1"/>
    </source>
</evidence>
<protein>
    <submittedName>
        <fullName evidence="1">Uncharacterized protein</fullName>
    </submittedName>
</protein>
<proteinExistence type="predicted"/>
<evidence type="ECO:0000313" key="2">
    <source>
        <dbReference type="Proteomes" id="UP000828048"/>
    </source>
</evidence>
<reference evidence="1 2" key="1">
    <citation type="journal article" date="2021" name="Hortic Res">
        <title>High-quality reference genome and annotation aids understanding of berry development for evergreen blueberry (Vaccinium darrowii).</title>
        <authorList>
            <person name="Yu J."/>
            <person name="Hulse-Kemp A.M."/>
            <person name="Babiker E."/>
            <person name="Staton M."/>
        </authorList>
    </citation>
    <scope>NUCLEOTIDE SEQUENCE [LARGE SCALE GENOMIC DNA]</scope>
    <source>
        <strain evidence="2">cv. NJ 8807/NJ 8810</strain>
        <tissue evidence="1">Young leaf</tissue>
    </source>
</reference>
<name>A0ACB7YW90_9ERIC</name>
<dbReference type="Proteomes" id="UP000828048">
    <property type="component" value="Chromosome 3"/>
</dbReference>
<dbReference type="EMBL" id="CM037153">
    <property type="protein sequence ID" value="KAH7857548.1"/>
    <property type="molecule type" value="Genomic_DNA"/>
</dbReference>
<keyword evidence="2" id="KW-1185">Reference proteome</keyword>
<comment type="caution">
    <text evidence="1">The sequence shown here is derived from an EMBL/GenBank/DDBJ whole genome shotgun (WGS) entry which is preliminary data.</text>
</comment>
<organism evidence="1 2">
    <name type="scientific">Vaccinium darrowii</name>
    <dbReference type="NCBI Taxonomy" id="229202"/>
    <lineage>
        <taxon>Eukaryota</taxon>
        <taxon>Viridiplantae</taxon>
        <taxon>Streptophyta</taxon>
        <taxon>Embryophyta</taxon>
        <taxon>Tracheophyta</taxon>
        <taxon>Spermatophyta</taxon>
        <taxon>Magnoliopsida</taxon>
        <taxon>eudicotyledons</taxon>
        <taxon>Gunneridae</taxon>
        <taxon>Pentapetalae</taxon>
        <taxon>asterids</taxon>
        <taxon>Ericales</taxon>
        <taxon>Ericaceae</taxon>
        <taxon>Vaccinioideae</taxon>
        <taxon>Vaccinieae</taxon>
        <taxon>Vaccinium</taxon>
    </lineage>
</organism>